<accession>A0AAU9NAQ9</accession>
<dbReference type="GO" id="GO:0031929">
    <property type="term" value="P:TOR signaling"/>
    <property type="evidence" value="ECO:0007669"/>
    <property type="project" value="TreeGrafter"/>
</dbReference>
<reference evidence="1 2" key="1">
    <citation type="submission" date="2022-01" db="EMBL/GenBank/DDBJ databases">
        <authorList>
            <person name="Xiong W."/>
            <person name="Schranz E."/>
        </authorList>
    </citation>
    <scope>NUCLEOTIDE SEQUENCE [LARGE SCALE GENOMIC DNA]</scope>
</reference>
<protein>
    <recommendedName>
        <fullName evidence="3">CCR4-NOT transcription complex subunit 11</fullName>
    </recommendedName>
</protein>
<dbReference type="InterPro" id="IPR016024">
    <property type="entry name" value="ARM-type_fold"/>
</dbReference>
<dbReference type="AlphaFoldDB" id="A0AAU9NAQ9"/>
<dbReference type="GO" id="GO:0031931">
    <property type="term" value="C:TORC1 complex"/>
    <property type="evidence" value="ECO:0007669"/>
    <property type="project" value="TreeGrafter"/>
</dbReference>
<sequence>MRHFNIELLKESPSPAIRTCARLAQLQPFFGRELFATGFVSCCSQLCESSQKALVRSLEMAFSSPNIPPEILATLLNLAEFMEHDEKPLPIYIRLRENILTKNKLHDMICWLSSFTALQCIYSKSHILWMEKRVTRIIGAGVQY</sequence>
<dbReference type="GO" id="GO:0016242">
    <property type="term" value="P:negative regulation of macroautophagy"/>
    <property type="evidence" value="ECO:0007669"/>
    <property type="project" value="TreeGrafter"/>
</dbReference>
<dbReference type="GO" id="GO:0005634">
    <property type="term" value="C:nucleus"/>
    <property type="evidence" value="ECO:0007669"/>
    <property type="project" value="TreeGrafter"/>
</dbReference>
<dbReference type="InterPro" id="IPR050517">
    <property type="entry name" value="DDR_Repair_Kinase"/>
</dbReference>
<evidence type="ECO:0000313" key="1">
    <source>
        <dbReference type="EMBL" id="CAH1435374.1"/>
    </source>
</evidence>
<dbReference type="Proteomes" id="UP001157418">
    <property type="component" value="Unassembled WGS sequence"/>
</dbReference>
<keyword evidence="2" id="KW-1185">Reference proteome</keyword>
<dbReference type="PANTHER" id="PTHR11139">
    <property type="entry name" value="ATAXIA TELANGIECTASIA MUTATED ATM -RELATED"/>
    <property type="match status" value="1"/>
</dbReference>
<name>A0AAU9NAQ9_9ASTR</name>
<gene>
    <name evidence="1" type="ORF">LVIROSA_LOCUS21825</name>
</gene>
<dbReference type="PANTHER" id="PTHR11139:SF9">
    <property type="entry name" value="SERINE_THREONINE-PROTEIN KINASE MTOR"/>
    <property type="match status" value="1"/>
</dbReference>
<dbReference type="EMBL" id="CAKMRJ010004445">
    <property type="protein sequence ID" value="CAH1435374.1"/>
    <property type="molecule type" value="Genomic_DNA"/>
</dbReference>
<dbReference type="GO" id="GO:0004674">
    <property type="term" value="F:protein serine/threonine kinase activity"/>
    <property type="evidence" value="ECO:0007669"/>
    <property type="project" value="TreeGrafter"/>
</dbReference>
<comment type="caution">
    <text evidence="1">The sequence shown here is derived from an EMBL/GenBank/DDBJ whole genome shotgun (WGS) entry which is preliminary data.</text>
</comment>
<dbReference type="GO" id="GO:0005737">
    <property type="term" value="C:cytoplasm"/>
    <property type="evidence" value="ECO:0007669"/>
    <property type="project" value="TreeGrafter"/>
</dbReference>
<dbReference type="GO" id="GO:0031932">
    <property type="term" value="C:TORC2 complex"/>
    <property type="evidence" value="ECO:0007669"/>
    <property type="project" value="TreeGrafter"/>
</dbReference>
<evidence type="ECO:0000313" key="2">
    <source>
        <dbReference type="Proteomes" id="UP001157418"/>
    </source>
</evidence>
<proteinExistence type="predicted"/>
<organism evidence="1 2">
    <name type="scientific">Lactuca virosa</name>
    <dbReference type="NCBI Taxonomy" id="75947"/>
    <lineage>
        <taxon>Eukaryota</taxon>
        <taxon>Viridiplantae</taxon>
        <taxon>Streptophyta</taxon>
        <taxon>Embryophyta</taxon>
        <taxon>Tracheophyta</taxon>
        <taxon>Spermatophyta</taxon>
        <taxon>Magnoliopsida</taxon>
        <taxon>eudicotyledons</taxon>
        <taxon>Gunneridae</taxon>
        <taxon>Pentapetalae</taxon>
        <taxon>asterids</taxon>
        <taxon>campanulids</taxon>
        <taxon>Asterales</taxon>
        <taxon>Asteraceae</taxon>
        <taxon>Cichorioideae</taxon>
        <taxon>Cichorieae</taxon>
        <taxon>Lactucinae</taxon>
        <taxon>Lactuca</taxon>
    </lineage>
</organism>
<dbReference type="SUPFAM" id="SSF48371">
    <property type="entry name" value="ARM repeat"/>
    <property type="match status" value="1"/>
</dbReference>
<evidence type="ECO:0008006" key="3">
    <source>
        <dbReference type="Google" id="ProtNLM"/>
    </source>
</evidence>